<sequence length="117" mass="13086">MTWRGSLGFTIRFWVVRQISVVFNTGAATCDGLIKPIWRFCFASPEANRSLDFQNDGIDTELDTLYDSLLGRSADPSARPIGRTVKAGSQCDVISGFMEAEEMRAHDMSDVQWDFIA</sequence>
<evidence type="ECO:0000313" key="1">
    <source>
        <dbReference type="EMBL" id="RUA22373.1"/>
    </source>
</evidence>
<organism evidence="1">
    <name type="scientific">Billgrantia gudaonensis</name>
    <dbReference type="NCBI Taxonomy" id="376427"/>
    <lineage>
        <taxon>Bacteria</taxon>
        <taxon>Pseudomonadati</taxon>
        <taxon>Pseudomonadota</taxon>
        <taxon>Gammaproteobacteria</taxon>
        <taxon>Oceanospirillales</taxon>
        <taxon>Halomonadaceae</taxon>
        <taxon>Billgrantia</taxon>
    </lineage>
</organism>
<reference evidence="1" key="1">
    <citation type="submission" date="2018-12" db="EMBL/GenBank/DDBJ databases">
        <authorList>
            <person name="Jadhav K."/>
            <person name="Kushwaha B."/>
            <person name="Jadhav I."/>
        </authorList>
    </citation>
    <scope>NUCLEOTIDE SEQUENCE [LARGE SCALE GENOMIC DNA]</scope>
    <source>
        <strain evidence="1">SBS 10</strain>
    </source>
</reference>
<dbReference type="AlphaFoldDB" id="A0A3S0NWW9"/>
<protein>
    <submittedName>
        <fullName evidence="1">Uncharacterized protein</fullName>
    </submittedName>
</protein>
<comment type="caution">
    <text evidence="1">The sequence shown here is derived from an EMBL/GenBank/DDBJ whole genome shotgun (WGS) entry which is preliminary data.</text>
</comment>
<gene>
    <name evidence="1" type="ORF">DSL92_06250</name>
</gene>
<dbReference type="EMBL" id="RXHI01000018">
    <property type="protein sequence ID" value="RUA22373.1"/>
    <property type="molecule type" value="Genomic_DNA"/>
</dbReference>
<proteinExistence type="predicted"/>
<name>A0A3S0NWW9_9GAMM</name>
<accession>A0A3S0NWW9</accession>